<reference evidence="3" key="2">
    <citation type="submission" date="2020-12" db="EMBL/GenBank/DDBJ databases">
        <title>New Spironucleus salmonicida genome in near-complete chromosomes.</title>
        <authorList>
            <person name="Xu F."/>
            <person name="Kurt Z."/>
            <person name="Jimenez-Gonzalez A."/>
            <person name="Astvaldsson A."/>
            <person name="Andersson J.O."/>
            <person name="Svard S.G."/>
        </authorList>
    </citation>
    <scope>NUCLEOTIDE SEQUENCE</scope>
    <source>
        <strain evidence="3">ATCC 50377</strain>
    </source>
</reference>
<dbReference type="SMART" id="SM00248">
    <property type="entry name" value="ANK"/>
    <property type="match status" value="4"/>
</dbReference>
<dbReference type="InterPro" id="IPR036770">
    <property type="entry name" value="Ankyrin_rpt-contain_sf"/>
</dbReference>
<reference evidence="2 3" key="1">
    <citation type="journal article" date="2014" name="PLoS Genet.">
        <title>The Genome of Spironucleus salmonicida Highlights a Fish Pathogen Adapted to Fluctuating Environments.</title>
        <authorList>
            <person name="Xu F."/>
            <person name="Jerlstrom-Hultqvist J."/>
            <person name="Einarsson E."/>
            <person name="Astvaldsson A."/>
            <person name="Svard S.G."/>
            <person name="Andersson J.O."/>
        </authorList>
    </citation>
    <scope>NUCLEOTIDE SEQUENCE</scope>
    <source>
        <strain evidence="3">ATCC 50377</strain>
    </source>
</reference>
<evidence type="ECO:0000313" key="3">
    <source>
        <dbReference type="EMBL" id="KAH0570490.1"/>
    </source>
</evidence>
<dbReference type="OrthoDB" id="539213at2759"/>
<evidence type="ECO:0000256" key="1">
    <source>
        <dbReference type="SAM" id="Phobius"/>
    </source>
</evidence>
<evidence type="ECO:0000313" key="4">
    <source>
        <dbReference type="Proteomes" id="UP000018208"/>
    </source>
</evidence>
<keyword evidence="1" id="KW-0812">Transmembrane</keyword>
<gene>
    <name evidence="2" type="ORF">SS50377_10459</name>
    <name evidence="3" type="ORF">SS50377_26770</name>
</gene>
<organism evidence="2">
    <name type="scientific">Spironucleus salmonicida</name>
    <dbReference type="NCBI Taxonomy" id="348837"/>
    <lineage>
        <taxon>Eukaryota</taxon>
        <taxon>Metamonada</taxon>
        <taxon>Diplomonadida</taxon>
        <taxon>Hexamitidae</taxon>
        <taxon>Hexamitinae</taxon>
        <taxon>Spironucleus</taxon>
    </lineage>
</organism>
<evidence type="ECO:0000313" key="2">
    <source>
        <dbReference type="EMBL" id="EST49239.1"/>
    </source>
</evidence>
<keyword evidence="1" id="KW-0472">Membrane</keyword>
<accession>V6M742</accession>
<dbReference type="EMBL" id="AUWU02000007">
    <property type="protein sequence ID" value="KAH0570490.1"/>
    <property type="molecule type" value="Genomic_DNA"/>
</dbReference>
<dbReference type="PANTHER" id="PTHR24120:SF4">
    <property type="entry name" value="GH07239P"/>
    <property type="match status" value="1"/>
</dbReference>
<dbReference type="EMBL" id="KI545953">
    <property type="protein sequence ID" value="EST49239.1"/>
    <property type="molecule type" value="Genomic_DNA"/>
</dbReference>
<dbReference type="VEuPathDB" id="GiardiaDB:SS50377_26770"/>
<keyword evidence="4" id="KW-1185">Reference proteome</keyword>
<dbReference type="AlphaFoldDB" id="V6M742"/>
<dbReference type="Pfam" id="PF12796">
    <property type="entry name" value="Ank_2"/>
    <property type="match status" value="1"/>
</dbReference>
<sequence>MHSENPLVTSIKNNDSVAFNLNLQEYKNIQHNQYSNLMICARFNRPEFLINFLNQASNRSKTGQTALMFAAAECSIQCVKILINHELQLQDNYGFTALMFAAKKGNIEVCRLLSNELGAVTKFKNLNIPANIPSLYIAAVNNHEDIVKLLIDEINLIDHLIIQQIYEITKNDNMVKILLKMKNLDNLNLSKNEKVFKFEHDKKFNTLKSPVTPFFGLQNNGSKLKASLNANFDNESTTQHNYTYDYMDAQASIHDSNIQNNIVSPKLSLQDQIDQLNQEEVSSRMDEKKNQLIISINEQYGFDGCSNKMQIDENKLIKTFNYITGQRSKDILSDKSLDASTMNQSFQELKQDIKNSAVQLKQSISEHDNSIYLVPLSYIQRQKRLTVQTLEKSVQIIEQWQTLYPIKTDISNLIQQQNSQNHNYQEQNQPNILTFSASQGIEEKSSSPFVQQTLYSHESTLSKNLSNLINQSNSVVNANQNLMESANCQHFIEASTQSTQTLQIYQMGKYLLVIPLLFLAISIKLSISNFYDIIK</sequence>
<dbReference type="Proteomes" id="UP000018208">
    <property type="component" value="Unassembled WGS sequence"/>
</dbReference>
<dbReference type="SUPFAM" id="SSF48403">
    <property type="entry name" value="Ankyrin repeat"/>
    <property type="match status" value="1"/>
</dbReference>
<proteinExistence type="predicted"/>
<dbReference type="Gene3D" id="1.25.40.20">
    <property type="entry name" value="Ankyrin repeat-containing domain"/>
    <property type="match status" value="1"/>
</dbReference>
<dbReference type="InterPro" id="IPR002110">
    <property type="entry name" value="Ankyrin_rpt"/>
</dbReference>
<name>V6M742_9EUKA</name>
<dbReference type="PANTHER" id="PTHR24120">
    <property type="entry name" value="GH07239P"/>
    <property type="match status" value="1"/>
</dbReference>
<feature type="transmembrane region" description="Helical" evidence="1">
    <location>
        <begin position="510"/>
        <end position="531"/>
    </location>
</feature>
<protein>
    <submittedName>
        <fullName evidence="2">Ankyrin repeat-containing protein</fullName>
    </submittedName>
</protein>
<keyword evidence="1" id="KW-1133">Transmembrane helix</keyword>